<name>A0AA96WRF9_9CYAN</name>
<feature type="domain" description="HTH cro/C1-type" evidence="3">
    <location>
        <begin position="1"/>
        <end position="55"/>
    </location>
</feature>
<dbReference type="SUPFAM" id="SSF47413">
    <property type="entry name" value="lambda repressor-like DNA-binding domains"/>
    <property type="match status" value="1"/>
</dbReference>
<dbReference type="AlphaFoldDB" id="A0AA96WRF9"/>
<keyword evidence="1" id="KW-0238">DNA-binding</keyword>
<evidence type="ECO:0000256" key="1">
    <source>
        <dbReference type="ARBA" id="ARBA00023125"/>
    </source>
</evidence>
<dbReference type="EMBL" id="CP053589">
    <property type="protein sequence ID" value="WNZ28191.1"/>
    <property type="molecule type" value="Genomic_DNA"/>
</dbReference>
<sequence>MKALRERVDLTQAQFAYAVNATEKAVRNWENGGAIPSFDKAVAMAKVLKVSLKRLAQEFELDVDGIPDLEEQSAETDSNNPSASNSDDLN</sequence>
<dbReference type="PANTHER" id="PTHR46558:SF4">
    <property type="entry name" value="DNA-BIDING PHAGE PROTEIN"/>
    <property type="match status" value="1"/>
</dbReference>
<accession>A0AA96WRF9</accession>
<dbReference type="PROSITE" id="PS50943">
    <property type="entry name" value="HTH_CROC1"/>
    <property type="match status" value="1"/>
</dbReference>
<evidence type="ECO:0000313" key="4">
    <source>
        <dbReference type="EMBL" id="WNZ28191.1"/>
    </source>
</evidence>
<geneLocation type="plasmid" evidence="4">
    <name>p2</name>
</geneLocation>
<dbReference type="GO" id="GO:0003677">
    <property type="term" value="F:DNA binding"/>
    <property type="evidence" value="ECO:0007669"/>
    <property type="project" value="UniProtKB-KW"/>
</dbReference>
<proteinExistence type="predicted"/>
<dbReference type="CDD" id="cd00093">
    <property type="entry name" value="HTH_XRE"/>
    <property type="match status" value="1"/>
</dbReference>
<keyword evidence="4" id="KW-0614">Plasmid</keyword>
<evidence type="ECO:0000259" key="3">
    <source>
        <dbReference type="PROSITE" id="PS50943"/>
    </source>
</evidence>
<dbReference type="PANTHER" id="PTHR46558">
    <property type="entry name" value="TRACRIPTIONAL REGULATORY PROTEIN-RELATED-RELATED"/>
    <property type="match status" value="1"/>
</dbReference>
<evidence type="ECO:0000256" key="2">
    <source>
        <dbReference type="SAM" id="MobiDB-lite"/>
    </source>
</evidence>
<reference evidence="4" key="1">
    <citation type="submission" date="2020-05" db="EMBL/GenBank/DDBJ databases">
        <authorList>
            <person name="Zhu T."/>
            <person name="Keshari N."/>
            <person name="Lu X."/>
        </authorList>
    </citation>
    <scope>NUCLEOTIDE SEQUENCE</scope>
    <source>
        <strain evidence="4">NK1-12</strain>
        <plasmid evidence="4">p2</plasmid>
    </source>
</reference>
<organism evidence="4">
    <name type="scientific">Leptolyngbya sp. NK1-12</name>
    <dbReference type="NCBI Taxonomy" id="2547451"/>
    <lineage>
        <taxon>Bacteria</taxon>
        <taxon>Bacillati</taxon>
        <taxon>Cyanobacteriota</taxon>
        <taxon>Cyanophyceae</taxon>
        <taxon>Leptolyngbyales</taxon>
        <taxon>Leptolyngbyaceae</taxon>
        <taxon>Leptolyngbya group</taxon>
        <taxon>Leptolyngbya</taxon>
    </lineage>
</organism>
<feature type="region of interest" description="Disordered" evidence="2">
    <location>
        <begin position="66"/>
        <end position="90"/>
    </location>
</feature>
<dbReference type="RefSeq" id="WP_316437266.1">
    <property type="nucleotide sequence ID" value="NZ_CP053589.1"/>
</dbReference>
<dbReference type="SMART" id="SM00530">
    <property type="entry name" value="HTH_XRE"/>
    <property type="match status" value="1"/>
</dbReference>
<gene>
    <name evidence="4" type="ORF">HJG54_35350</name>
</gene>
<dbReference type="Gene3D" id="1.10.260.40">
    <property type="entry name" value="lambda repressor-like DNA-binding domains"/>
    <property type="match status" value="1"/>
</dbReference>
<dbReference type="Pfam" id="PF01381">
    <property type="entry name" value="HTH_3"/>
    <property type="match status" value="1"/>
</dbReference>
<feature type="compositionally biased region" description="Low complexity" evidence="2">
    <location>
        <begin position="77"/>
        <end position="90"/>
    </location>
</feature>
<dbReference type="InterPro" id="IPR001387">
    <property type="entry name" value="Cro/C1-type_HTH"/>
</dbReference>
<dbReference type="InterPro" id="IPR010982">
    <property type="entry name" value="Lambda_DNA-bd_dom_sf"/>
</dbReference>
<protein>
    <submittedName>
        <fullName evidence="4">Helix-turn-helix transcriptional regulator</fullName>
    </submittedName>
</protein>